<dbReference type="Proteomes" id="UP000245647">
    <property type="component" value="Unassembled WGS sequence"/>
</dbReference>
<evidence type="ECO:0000313" key="1">
    <source>
        <dbReference type="EMBL" id="PWG78695.1"/>
    </source>
</evidence>
<dbReference type="AlphaFoldDB" id="A0A2U2PBG1"/>
<protein>
    <submittedName>
        <fullName evidence="1">Uncharacterized protein</fullName>
    </submittedName>
</protein>
<proteinExistence type="predicted"/>
<sequence>MPLKELLLNSSNFTEVLNQYAVNPADFCVKDEDLIFSRLKSTNEDVFRETILIEGLNDKGRICLIGTVYGNFDKNIAVFELESAEYLKGDTVLC</sequence>
<name>A0A2U2PBG1_9SPHI</name>
<organism evidence="1 2">
    <name type="scientific">Pararcticibacter amylolyticus</name>
    <dbReference type="NCBI Taxonomy" id="2173175"/>
    <lineage>
        <taxon>Bacteria</taxon>
        <taxon>Pseudomonadati</taxon>
        <taxon>Bacteroidota</taxon>
        <taxon>Sphingobacteriia</taxon>
        <taxon>Sphingobacteriales</taxon>
        <taxon>Sphingobacteriaceae</taxon>
        <taxon>Pararcticibacter</taxon>
    </lineage>
</organism>
<dbReference type="RefSeq" id="WP_109417757.1">
    <property type="nucleotide sequence ID" value="NZ_QEAS01000021.1"/>
</dbReference>
<accession>A0A2U2PBG1</accession>
<dbReference type="EMBL" id="QEAS01000021">
    <property type="protein sequence ID" value="PWG78695.1"/>
    <property type="molecule type" value="Genomic_DNA"/>
</dbReference>
<gene>
    <name evidence="1" type="ORF">DDR33_20965</name>
</gene>
<evidence type="ECO:0000313" key="2">
    <source>
        <dbReference type="Proteomes" id="UP000245647"/>
    </source>
</evidence>
<reference evidence="1 2" key="1">
    <citation type="submission" date="2018-04" db="EMBL/GenBank/DDBJ databases">
        <title>Pedobacter chongqingensis sp. nov., isolated from a rottenly hemp rope.</title>
        <authorList>
            <person name="Cai Y."/>
        </authorList>
    </citation>
    <scope>NUCLEOTIDE SEQUENCE [LARGE SCALE GENOMIC DNA]</scope>
    <source>
        <strain evidence="1 2">FJ4-8</strain>
    </source>
</reference>
<dbReference type="OrthoDB" id="770237at2"/>
<keyword evidence="2" id="KW-1185">Reference proteome</keyword>
<comment type="caution">
    <text evidence="1">The sequence shown here is derived from an EMBL/GenBank/DDBJ whole genome shotgun (WGS) entry which is preliminary data.</text>
</comment>